<evidence type="ECO:0000313" key="7">
    <source>
        <dbReference type="EMBL" id="SHE51235.1"/>
    </source>
</evidence>
<keyword evidence="2 5" id="KW-0645">Protease</keyword>
<evidence type="ECO:0000313" key="8">
    <source>
        <dbReference type="Proteomes" id="UP000184423"/>
    </source>
</evidence>
<keyword evidence="8" id="KW-1185">Reference proteome</keyword>
<feature type="active site" description="Charge relay system" evidence="5">
    <location>
        <position position="153"/>
    </location>
</feature>
<keyword evidence="4 5" id="KW-0720">Serine protease</keyword>
<dbReference type="GO" id="GO:0004252">
    <property type="term" value="F:serine-type endopeptidase activity"/>
    <property type="evidence" value="ECO:0007669"/>
    <property type="project" value="UniProtKB-UniRule"/>
</dbReference>
<evidence type="ECO:0000256" key="3">
    <source>
        <dbReference type="ARBA" id="ARBA00022801"/>
    </source>
</evidence>
<feature type="active site" description="Charge relay system" evidence="5">
    <location>
        <position position="118"/>
    </location>
</feature>
<dbReference type="PANTHER" id="PTHR43806:SF11">
    <property type="entry name" value="CEREVISIN-RELATED"/>
    <property type="match status" value="1"/>
</dbReference>
<dbReference type="PROSITE" id="PS51892">
    <property type="entry name" value="SUBTILASE"/>
    <property type="match status" value="1"/>
</dbReference>
<dbReference type="SUPFAM" id="SSF54897">
    <property type="entry name" value="Protease propeptides/inhibitors"/>
    <property type="match status" value="1"/>
</dbReference>
<dbReference type="InterPro" id="IPR036852">
    <property type="entry name" value="Peptidase_S8/S53_dom_sf"/>
</dbReference>
<evidence type="ECO:0000256" key="5">
    <source>
        <dbReference type="PROSITE-ProRule" id="PRU01240"/>
    </source>
</evidence>
<dbReference type="RefSeq" id="WP_073247854.1">
    <property type="nucleotide sequence ID" value="NZ_FQVG01000006.1"/>
</dbReference>
<evidence type="ECO:0000256" key="2">
    <source>
        <dbReference type="ARBA" id="ARBA00022670"/>
    </source>
</evidence>
<evidence type="ECO:0000256" key="4">
    <source>
        <dbReference type="ARBA" id="ARBA00022825"/>
    </source>
</evidence>
<dbReference type="Pfam" id="PF00082">
    <property type="entry name" value="Peptidase_S8"/>
    <property type="match status" value="1"/>
</dbReference>
<dbReference type="Gene3D" id="3.30.70.80">
    <property type="entry name" value="Peptidase S8 propeptide/proteinase inhibitor I9"/>
    <property type="match status" value="1"/>
</dbReference>
<dbReference type="AlphaFoldDB" id="A0A1M4U3I7"/>
<organism evidence="7 8">
    <name type="scientific">Caloramator proteoclasticus DSM 10124</name>
    <dbReference type="NCBI Taxonomy" id="1121262"/>
    <lineage>
        <taxon>Bacteria</taxon>
        <taxon>Bacillati</taxon>
        <taxon>Bacillota</taxon>
        <taxon>Clostridia</taxon>
        <taxon>Eubacteriales</taxon>
        <taxon>Clostridiaceae</taxon>
        <taxon>Caloramator</taxon>
    </lineage>
</organism>
<dbReference type="PANTHER" id="PTHR43806">
    <property type="entry name" value="PEPTIDASE S8"/>
    <property type="match status" value="1"/>
</dbReference>
<dbReference type="PRINTS" id="PR00723">
    <property type="entry name" value="SUBTILISIN"/>
</dbReference>
<dbReference type="InterPro" id="IPR000209">
    <property type="entry name" value="Peptidase_S8/S53_dom"/>
</dbReference>
<sequence length="397" mass="43924">MFLFLNKKIDKKLKEYMTPNLKRRIPVIICYKNNVKTTRGSIISNGGKIKYEYTIINAIACEISPTSIDRLSENPDISFICFDYKASLCLNNVSESIGVKFAHNINLTGKDIGIAVFDTGCFPHPDLITNKNTIVYFKDYINKIDKTYDDNGHGTFLSGIIASNGHTNKSYKGIAPDSKLCIFKCFNSLGFGYMSDIIFAIQDAVLLKDEYNIKIACLPFEFPYLNKLYINPLEMAINKLLENNIVPVVPAGNLGPQNMSIYFPGNMKNVITVGGINVDLSKKHISIADFSGRGPTFDGINKPDIVAPCIDVLSLNCDTKFVPTSKHKYSLQSPYKSASGTSISCAIICGSIALILEKYNNISVKDVKSILILSCKSIGENKNIQGCGMFVFDKIIK</sequence>
<dbReference type="Proteomes" id="UP000184423">
    <property type="component" value="Unassembled WGS sequence"/>
</dbReference>
<comment type="similarity">
    <text evidence="1 5">Belongs to the peptidase S8 family.</text>
</comment>
<accession>A0A1M4U3I7</accession>
<feature type="active site" description="Charge relay system" evidence="5">
    <location>
        <position position="342"/>
    </location>
</feature>
<dbReference type="InterPro" id="IPR015500">
    <property type="entry name" value="Peptidase_S8_subtilisin-rel"/>
</dbReference>
<dbReference type="SUPFAM" id="SSF52743">
    <property type="entry name" value="Subtilisin-like"/>
    <property type="match status" value="1"/>
</dbReference>
<proteinExistence type="inferred from homology"/>
<dbReference type="InterPro" id="IPR050131">
    <property type="entry name" value="Peptidase_S8_subtilisin-like"/>
</dbReference>
<keyword evidence="3 5" id="KW-0378">Hydrolase</keyword>
<evidence type="ECO:0000256" key="1">
    <source>
        <dbReference type="ARBA" id="ARBA00011073"/>
    </source>
</evidence>
<evidence type="ECO:0000259" key="6">
    <source>
        <dbReference type="Pfam" id="PF00082"/>
    </source>
</evidence>
<feature type="domain" description="Peptidase S8/S53" evidence="6">
    <location>
        <begin position="109"/>
        <end position="388"/>
    </location>
</feature>
<gene>
    <name evidence="7" type="ORF">SAMN02746091_00551</name>
</gene>
<protein>
    <submittedName>
        <fullName evidence="7">Subtilase family protein</fullName>
    </submittedName>
</protein>
<dbReference type="Gene3D" id="3.40.50.200">
    <property type="entry name" value="Peptidase S8/S53 domain"/>
    <property type="match status" value="1"/>
</dbReference>
<dbReference type="EMBL" id="FQVG01000006">
    <property type="protein sequence ID" value="SHE51235.1"/>
    <property type="molecule type" value="Genomic_DNA"/>
</dbReference>
<reference evidence="8" key="1">
    <citation type="submission" date="2016-11" db="EMBL/GenBank/DDBJ databases">
        <authorList>
            <person name="Varghese N."/>
            <person name="Submissions S."/>
        </authorList>
    </citation>
    <scope>NUCLEOTIDE SEQUENCE [LARGE SCALE GENOMIC DNA]</scope>
    <source>
        <strain evidence="8">DSM 10124</strain>
    </source>
</reference>
<dbReference type="InterPro" id="IPR037045">
    <property type="entry name" value="S8pro/Inhibitor_I9_sf"/>
</dbReference>
<name>A0A1M4U3I7_9CLOT</name>
<dbReference type="GO" id="GO:0006508">
    <property type="term" value="P:proteolysis"/>
    <property type="evidence" value="ECO:0007669"/>
    <property type="project" value="UniProtKB-KW"/>
</dbReference>